<protein>
    <submittedName>
        <fullName evidence="2">Uncharacterized protein</fullName>
    </submittedName>
</protein>
<keyword evidence="3" id="KW-1185">Reference proteome</keyword>
<sequence length="58" mass="5771">MTSTRKLCALATCVLFAALLAFDLSASEPPNPYQAPPLVALGSGQAAGGAHCAALPSQ</sequence>
<dbReference type="STRING" id="641238.SAMN04490244_102219"/>
<accession>A0A1H9RF35</accession>
<reference evidence="2 3" key="1">
    <citation type="submission" date="2016-10" db="EMBL/GenBank/DDBJ databases">
        <authorList>
            <person name="de Groot N.N."/>
        </authorList>
    </citation>
    <scope>NUCLEOTIDE SEQUENCE [LARGE SCALE GENOMIC DNA]</scope>
    <source>
        <strain evidence="2 3">DSM 23042</strain>
    </source>
</reference>
<gene>
    <name evidence="2" type="ORF">SAMN04490244_102219</name>
</gene>
<keyword evidence="1" id="KW-0732">Signal</keyword>
<dbReference type="AlphaFoldDB" id="A0A1H9RF35"/>
<dbReference type="RefSeq" id="WP_092688835.1">
    <property type="nucleotide sequence ID" value="NZ_CBDDGO010000004.1"/>
</dbReference>
<feature type="chain" id="PRO_5011491991" evidence="1">
    <location>
        <begin position="27"/>
        <end position="58"/>
    </location>
</feature>
<proteinExistence type="predicted"/>
<feature type="signal peptide" evidence="1">
    <location>
        <begin position="1"/>
        <end position="26"/>
    </location>
</feature>
<evidence type="ECO:0000313" key="2">
    <source>
        <dbReference type="EMBL" id="SER70593.1"/>
    </source>
</evidence>
<organism evidence="2 3">
    <name type="scientific">Tranquillimonas rosea</name>
    <dbReference type="NCBI Taxonomy" id="641238"/>
    <lineage>
        <taxon>Bacteria</taxon>
        <taxon>Pseudomonadati</taxon>
        <taxon>Pseudomonadota</taxon>
        <taxon>Alphaproteobacteria</taxon>
        <taxon>Rhodobacterales</taxon>
        <taxon>Roseobacteraceae</taxon>
        <taxon>Tranquillimonas</taxon>
    </lineage>
</organism>
<dbReference type="Proteomes" id="UP000198885">
    <property type="component" value="Unassembled WGS sequence"/>
</dbReference>
<evidence type="ECO:0000256" key="1">
    <source>
        <dbReference type="SAM" id="SignalP"/>
    </source>
</evidence>
<name>A0A1H9RF35_9RHOB</name>
<dbReference type="EMBL" id="FOGU01000002">
    <property type="protein sequence ID" value="SER70593.1"/>
    <property type="molecule type" value="Genomic_DNA"/>
</dbReference>
<evidence type="ECO:0000313" key="3">
    <source>
        <dbReference type="Proteomes" id="UP000198885"/>
    </source>
</evidence>